<comment type="caution">
    <text evidence="22">The sequence shown here is derived from an EMBL/GenBank/DDBJ whole genome shotgun (WGS) entry which is preliminary data.</text>
</comment>
<dbReference type="GO" id="GO:0008762">
    <property type="term" value="F:UDP-N-acetylmuramate dehydrogenase activity"/>
    <property type="evidence" value="ECO:0007669"/>
    <property type="project" value="UniProtKB-EC"/>
</dbReference>
<keyword evidence="10 20" id="KW-0285">Flavoprotein</keyword>
<evidence type="ECO:0000256" key="18">
    <source>
        <dbReference type="ARBA" id="ARBA00031026"/>
    </source>
</evidence>
<dbReference type="Proteomes" id="UP001611251">
    <property type="component" value="Unassembled WGS sequence"/>
</dbReference>
<dbReference type="EMBL" id="JBGFSN010000016">
    <property type="protein sequence ID" value="MFH8136491.1"/>
    <property type="molecule type" value="Genomic_DNA"/>
</dbReference>
<keyword evidence="11 20" id="KW-0274">FAD</keyword>
<keyword evidence="8 20" id="KW-0963">Cytoplasm</keyword>
<comment type="similarity">
    <text evidence="5 20">Belongs to the MurB family.</text>
</comment>
<evidence type="ECO:0000256" key="19">
    <source>
        <dbReference type="ARBA" id="ARBA00048914"/>
    </source>
</evidence>
<evidence type="ECO:0000256" key="20">
    <source>
        <dbReference type="HAMAP-Rule" id="MF_00037"/>
    </source>
</evidence>
<dbReference type="PANTHER" id="PTHR21071:SF4">
    <property type="entry name" value="UDP-N-ACETYLENOLPYRUVOYLGLUCOSAMINE REDUCTASE"/>
    <property type="match status" value="1"/>
</dbReference>
<evidence type="ECO:0000256" key="4">
    <source>
        <dbReference type="ARBA" id="ARBA00004752"/>
    </source>
</evidence>
<dbReference type="InterPro" id="IPR006094">
    <property type="entry name" value="Oxid_FAD_bind_N"/>
</dbReference>
<gene>
    <name evidence="20 22" type="primary">murB</name>
    <name evidence="22" type="ORF">ABU178_20330</name>
</gene>
<feature type="active site" evidence="20">
    <location>
        <position position="162"/>
    </location>
</feature>
<evidence type="ECO:0000256" key="15">
    <source>
        <dbReference type="ARBA" id="ARBA00023002"/>
    </source>
</evidence>
<dbReference type="InterPro" id="IPR003170">
    <property type="entry name" value="MurB"/>
</dbReference>
<dbReference type="HAMAP" id="MF_00037">
    <property type="entry name" value="MurB"/>
    <property type="match status" value="1"/>
</dbReference>
<sequence>MSSPNSSLKPFNTLGMNVAADTIVLADTPEAITQAWQASQQTHKPFLLLGEGSNVLFLENFAGTVVVNRIKGVEITEKYESWHLHIGAGENWHQLVETTLRKGIPGLENLALIPGLVGSAPIQNIGAYGIELKDVCEYVDVLRLQNGQTERLYQDECQFSYRDSIFKHQYQQGYAIVAVGLKLHKQWQPVLTYGELTRLNPATVTAHEVFDAVCQMRKSKLPDPRVTGNVGSFFKNPLISAEHMDLLSDSWPDIPRYPQTNGEVKLAAGWLIDRCQLKGHRIGGAAVHRQQALVLINEENATPQDIVALAHYVRQRVGDKFGVWLEPEVRFVGAQGECNAVEVIS</sequence>
<keyword evidence="13 20" id="KW-0133">Cell shape</keyword>
<evidence type="ECO:0000256" key="3">
    <source>
        <dbReference type="ARBA" id="ARBA00004496"/>
    </source>
</evidence>
<evidence type="ECO:0000256" key="7">
    <source>
        <dbReference type="ARBA" id="ARBA00015188"/>
    </source>
</evidence>
<accession>A0ABW7Q502</accession>
<dbReference type="Pfam" id="PF02873">
    <property type="entry name" value="MurB_C"/>
    <property type="match status" value="1"/>
</dbReference>
<keyword evidence="15 20" id="KW-0560">Oxidoreductase</keyword>
<keyword evidence="9 20" id="KW-0132">Cell division</keyword>
<keyword evidence="16 20" id="KW-0131">Cell cycle</keyword>
<reference evidence="22 23" key="1">
    <citation type="submission" date="2024-08" db="EMBL/GenBank/DDBJ databases">
        <title>Pantoea ronii - a newly identified human opportunistic pathogen.</title>
        <authorList>
            <person name="Keidar-Friedman D."/>
            <person name="Sorek N."/>
            <person name="Leshin-Carmel D."/>
            <person name="Tsur A."/>
            <person name="Amsalem M."/>
            <person name="Tolkach D."/>
            <person name="Brosh-Nissimov T."/>
        </authorList>
    </citation>
    <scope>NUCLEOTIDE SEQUENCE [LARGE SCALE GENOMIC DNA]</scope>
    <source>
        <strain evidence="22 23">AA23256</strain>
    </source>
</reference>
<dbReference type="PANTHER" id="PTHR21071">
    <property type="entry name" value="UDP-N-ACETYLENOLPYRUVOYLGLUCOSAMINE REDUCTASE"/>
    <property type="match status" value="1"/>
</dbReference>
<organism evidence="22 23">
    <name type="scientific">Pantoea osteomyelitidis</name>
    <dbReference type="NCBI Taxonomy" id="3230026"/>
    <lineage>
        <taxon>Bacteria</taxon>
        <taxon>Pseudomonadati</taxon>
        <taxon>Pseudomonadota</taxon>
        <taxon>Gammaproteobacteria</taxon>
        <taxon>Enterobacterales</taxon>
        <taxon>Erwiniaceae</taxon>
        <taxon>Pantoea</taxon>
    </lineage>
</organism>
<evidence type="ECO:0000256" key="9">
    <source>
        <dbReference type="ARBA" id="ARBA00022618"/>
    </source>
</evidence>
<dbReference type="NCBIfam" id="TIGR00179">
    <property type="entry name" value="murB"/>
    <property type="match status" value="1"/>
</dbReference>
<evidence type="ECO:0000313" key="22">
    <source>
        <dbReference type="EMBL" id="MFH8136491.1"/>
    </source>
</evidence>
<evidence type="ECO:0000313" key="23">
    <source>
        <dbReference type="Proteomes" id="UP001611251"/>
    </source>
</evidence>
<name>A0ABW7Q502_9GAMM</name>
<comment type="pathway">
    <text evidence="4 20">Cell wall biogenesis; peptidoglycan biosynthesis.</text>
</comment>
<evidence type="ECO:0000256" key="10">
    <source>
        <dbReference type="ARBA" id="ARBA00022630"/>
    </source>
</evidence>
<dbReference type="Gene3D" id="3.30.43.10">
    <property type="entry name" value="Uridine Diphospho-n-acetylenolpyruvylglucosamine Reductase, domain 2"/>
    <property type="match status" value="1"/>
</dbReference>
<evidence type="ECO:0000256" key="1">
    <source>
        <dbReference type="ARBA" id="ARBA00001974"/>
    </source>
</evidence>
<evidence type="ECO:0000256" key="11">
    <source>
        <dbReference type="ARBA" id="ARBA00022827"/>
    </source>
</evidence>
<evidence type="ECO:0000256" key="6">
    <source>
        <dbReference type="ARBA" id="ARBA00012518"/>
    </source>
</evidence>
<evidence type="ECO:0000256" key="2">
    <source>
        <dbReference type="ARBA" id="ARBA00003921"/>
    </source>
</evidence>
<comment type="subcellular location">
    <subcellularLocation>
        <location evidence="3 20">Cytoplasm</location>
    </subcellularLocation>
</comment>
<comment type="catalytic activity">
    <reaction evidence="19 20">
        <text>UDP-N-acetyl-alpha-D-muramate + NADP(+) = UDP-N-acetyl-3-O-(1-carboxyvinyl)-alpha-D-glucosamine + NADPH + H(+)</text>
        <dbReference type="Rhea" id="RHEA:12248"/>
        <dbReference type="ChEBI" id="CHEBI:15378"/>
        <dbReference type="ChEBI" id="CHEBI:57783"/>
        <dbReference type="ChEBI" id="CHEBI:58349"/>
        <dbReference type="ChEBI" id="CHEBI:68483"/>
        <dbReference type="ChEBI" id="CHEBI:70757"/>
        <dbReference type="EC" id="1.3.1.98"/>
    </reaction>
</comment>
<feature type="active site" evidence="20">
    <location>
        <position position="328"/>
    </location>
</feature>
<keyword evidence="23" id="KW-1185">Reference proteome</keyword>
<protein>
    <recommendedName>
        <fullName evidence="7 20">UDP-N-acetylenolpyruvoylglucosamine reductase</fullName>
        <ecNumber evidence="6 20">1.3.1.98</ecNumber>
    </recommendedName>
    <alternativeName>
        <fullName evidence="18 20">UDP-N-acetylmuramate dehydrogenase</fullName>
    </alternativeName>
</protein>
<evidence type="ECO:0000256" key="5">
    <source>
        <dbReference type="ARBA" id="ARBA00010485"/>
    </source>
</evidence>
<dbReference type="InterPro" id="IPR036318">
    <property type="entry name" value="FAD-bd_PCMH-like_sf"/>
</dbReference>
<dbReference type="InterPro" id="IPR016166">
    <property type="entry name" value="FAD-bd_PCMH"/>
</dbReference>
<evidence type="ECO:0000256" key="16">
    <source>
        <dbReference type="ARBA" id="ARBA00023306"/>
    </source>
</evidence>
<dbReference type="NCBIfam" id="NF010478">
    <property type="entry name" value="PRK13903.1"/>
    <property type="match status" value="1"/>
</dbReference>
<dbReference type="InterPro" id="IPR016169">
    <property type="entry name" value="FAD-bd_PCMH_sub2"/>
</dbReference>
<dbReference type="PROSITE" id="PS51387">
    <property type="entry name" value="FAD_PCMH"/>
    <property type="match status" value="1"/>
</dbReference>
<keyword evidence="17 20" id="KW-0961">Cell wall biogenesis/degradation</keyword>
<dbReference type="InterPro" id="IPR011601">
    <property type="entry name" value="MurB_C"/>
</dbReference>
<dbReference type="Pfam" id="PF01565">
    <property type="entry name" value="FAD_binding_4"/>
    <property type="match status" value="1"/>
</dbReference>
<keyword evidence="14 20" id="KW-0573">Peptidoglycan synthesis</keyword>
<comment type="cofactor">
    <cofactor evidence="1 20">
        <name>FAD</name>
        <dbReference type="ChEBI" id="CHEBI:57692"/>
    </cofactor>
</comment>
<dbReference type="EC" id="1.3.1.98" evidence="6 20"/>
<dbReference type="Gene3D" id="3.30.465.10">
    <property type="match status" value="1"/>
</dbReference>
<evidence type="ECO:0000256" key="14">
    <source>
        <dbReference type="ARBA" id="ARBA00022984"/>
    </source>
</evidence>
<keyword evidence="12 20" id="KW-0521">NADP</keyword>
<feature type="active site" description="Proton donor" evidence="20">
    <location>
        <position position="232"/>
    </location>
</feature>
<dbReference type="RefSeq" id="WP_397218337.1">
    <property type="nucleotide sequence ID" value="NZ_JBGFSN010000016.1"/>
</dbReference>
<comment type="function">
    <text evidence="2 20">Cell wall formation.</text>
</comment>
<evidence type="ECO:0000256" key="17">
    <source>
        <dbReference type="ARBA" id="ARBA00023316"/>
    </source>
</evidence>
<dbReference type="NCBIfam" id="NF000755">
    <property type="entry name" value="PRK00046.1"/>
    <property type="match status" value="1"/>
</dbReference>
<dbReference type="InterPro" id="IPR016167">
    <property type="entry name" value="FAD-bd_PCMH_sub1"/>
</dbReference>
<evidence type="ECO:0000256" key="13">
    <source>
        <dbReference type="ARBA" id="ARBA00022960"/>
    </source>
</evidence>
<evidence type="ECO:0000256" key="8">
    <source>
        <dbReference type="ARBA" id="ARBA00022490"/>
    </source>
</evidence>
<dbReference type="SUPFAM" id="SSF56176">
    <property type="entry name" value="FAD-binding/transporter-associated domain-like"/>
    <property type="match status" value="1"/>
</dbReference>
<dbReference type="Gene3D" id="3.90.78.10">
    <property type="entry name" value="UDP-N-acetylenolpyruvoylglucosamine reductase, C-terminal domain"/>
    <property type="match status" value="1"/>
</dbReference>
<evidence type="ECO:0000256" key="12">
    <source>
        <dbReference type="ARBA" id="ARBA00022857"/>
    </source>
</evidence>
<dbReference type="SUPFAM" id="SSF56194">
    <property type="entry name" value="Uridine diphospho-N-Acetylenolpyruvylglucosamine reductase, MurB, C-terminal domain"/>
    <property type="match status" value="1"/>
</dbReference>
<proteinExistence type="inferred from homology"/>
<feature type="domain" description="FAD-binding PCMH-type" evidence="21">
    <location>
        <begin position="16"/>
        <end position="186"/>
    </location>
</feature>
<evidence type="ECO:0000259" key="21">
    <source>
        <dbReference type="PROSITE" id="PS51387"/>
    </source>
</evidence>
<dbReference type="InterPro" id="IPR036635">
    <property type="entry name" value="MurB_C_sf"/>
</dbReference>